<dbReference type="RefSeq" id="WP_087862402.1">
    <property type="nucleotide sequence ID" value="NZ_LT859958.1"/>
</dbReference>
<comment type="similarity">
    <text evidence="1">Belongs to the ParB family.</text>
</comment>
<dbReference type="EMBL" id="LT859958">
    <property type="protein sequence ID" value="SMX54569.1"/>
    <property type="molecule type" value="Genomic_DNA"/>
</dbReference>
<keyword evidence="2" id="KW-0159">Chromosome partition</keyword>
<evidence type="ECO:0000313" key="6">
    <source>
        <dbReference type="Proteomes" id="UP000195514"/>
    </source>
</evidence>
<dbReference type="SUPFAM" id="SSF110849">
    <property type="entry name" value="ParB/Sulfiredoxin"/>
    <property type="match status" value="1"/>
</dbReference>
<dbReference type="InterPro" id="IPR050336">
    <property type="entry name" value="Chromosome_partition/occlusion"/>
</dbReference>
<name>A0A1Y6K7J8_9CHLR</name>
<reference evidence="6" key="1">
    <citation type="submission" date="2017-05" db="EMBL/GenBank/DDBJ databases">
        <authorList>
            <person name="Kirkegaard R."/>
            <person name="Mcilroy J S."/>
        </authorList>
    </citation>
    <scope>NUCLEOTIDE SEQUENCE [LARGE SCALE GENOMIC DNA]</scope>
</reference>
<dbReference type="InterPro" id="IPR057240">
    <property type="entry name" value="ParB_dimer_C"/>
</dbReference>
<dbReference type="SUPFAM" id="SSF109709">
    <property type="entry name" value="KorB DNA-binding domain-like"/>
    <property type="match status" value="1"/>
</dbReference>
<dbReference type="InterPro" id="IPR004437">
    <property type="entry name" value="ParB/RepB/Spo0J"/>
</dbReference>
<keyword evidence="3" id="KW-0238">DNA-binding</keyword>
<protein>
    <submittedName>
        <fullName evidence="5">Putative chromosome-partitioning protein ParB</fullName>
    </submittedName>
</protein>
<keyword evidence="6" id="KW-1185">Reference proteome</keyword>
<dbReference type="Proteomes" id="UP000195514">
    <property type="component" value="Chromosome I"/>
</dbReference>
<dbReference type="KEGG" id="abat:CFX1CAM_1504"/>
<dbReference type="GO" id="GO:0005694">
    <property type="term" value="C:chromosome"/>
    <property type="evidence" value="ECO:0007669"/>
    <property type="project" value="TreeGrafter"/>
</dbReference>
<dbReference type="AlphaFoldDB" id="A0A1Y6K7J8"/>
<dbReference type="Pfam" id="PF02195">
    <property type="entry name" value="ParB_N"/>
    <property type="match status" value="1"/>
</dbReference>
<dbReference type="Gene3D" id="3.90.1530.30">
    <property type="match status" value="1"/>
</dbReference>
<dbReference type="Pfam" id="PF23552">
    <property type="entry name" value="ParB_C"/>
    <property type="match status" value="1"/>
</dbReference>
<evidence type="ECO:0000256" key="1">
    <source>
        <dbReference type="ARBA" id="ARBA00006295"/>
    </source>
</evidence>
<feature type="domain" description="ParB-like N-terminal" evidence="4">
    <location>
        <begin position="34"/>
        <end position="125"/>
    </location>
</feature>
<dbReference type="GO" id="GO:0007059">
    <property type="term" value="P:chromosome segregation"/>
    <property type="evidence" value="ECO:0007669"/>
    <property type="project" value="UniProtKB-KW"/>
</dbReference>
<dbReference type="Pfam" id="PF17762">
    <property type="entry name" value="HTH_ParB"/>
    <property type="match status" value="1"/>
</dbReference>
<evidence type="ECO:0000256" key="3">
    <source>
        <dbReference type="ARBA" id="ARBA00023125"/>
    </source>
</evidence>
<gene>
    <name evidence="5" type="primary">parB</name>
    <name evidence="5" type="ORF">CFX1CAM_1504</name>
</gene>
<evidence type="ECO:0000259" key="4">
    <source>
        <dbReference type="SMART" id="SM00470"/>
    </source>
</evidence>
<dbReference type="PANTHER" id="PTHR33375">
    <property type="entry name" value="CHROMOSOME-PARTITIONING PROTEIN PARB-RELATED"/>
    <property type="match status" value="1"/>
</dbReference>
<proteinExistence type="inferred from homology"/>
<dbReference type="CDD" id="cd16393">
    <property type="entry name" value="SPO0J_N"/>
    <property type="match status" value="1"/>
</dbReference>
<dbReference type="InterPro" id="IPR036086">
    <property type="entry name" value="ParB/Sulfiredoxin_sf"/>
</dbReference>
<sequence>MARRPGLGKGLDALIPSSDEKISNGLTTTGSRILHIPVENIFPNPQQPRSKIEDKTLEELAASIHEHGILQPLIVTKQHDQEKYFLIAGERRWRAAQLAGLTMVPVIVRTVTEQSQLELALIENLQRSDLSPLEMADAYHHLVEDFSLTHEQVAERVGKSRTSVTNTLRLLNLPEQVRKSLAENLITEGHARALLGLSTEAAQYSVLSIILRDSLNVRQTEALVKKMSGERPPSRTKPGPTPQIRALENRLKSFFGTKVSLHDGQNSGRLIIYYYSDEELNAILEKILPE</sequence>
<dbReference type="InterPro" id="IPR041468">
    <property type="entry name" value="HTH_ParB/Spo0J"/>
</dbReference>
<dbReference type="FunFam" id="3.90.1530.30:FF:000001">
    <property type="entry name" value="Chromosome partitioning protein ParB"/>
    <property type="match status" value="1"/>
</dbReference>
<evidence type="ECO:0000313" key="5">
    <source>
        <dbReference type="EMBL" id="SMX54569.1"/>
    </source>
</evidence>
<dbReference type="OrthoDB" id="9802051at2"/>
<evidence type="ECO:0000256" key="2">
    <source>
        <dbReference type="ARBA" id="ARBA00022829"/>
    </source>
</evidence>
<accession>A0A1Y6K7J8</accession>
<dbReference type="PANTHER" id="PTHR33375:SF1">
    <property type="entry name" value="CHROMOSOME-PARTITIONING PROTEIN PARB-RELATED"/>
    <property type="match status" value="1"/>
</dbReference>
<dbReference type="InterPro" id="IPR003115">
    <property type="entry name" value="ParB_N"/>
</dbReference>
<dbReference type="GO" id="GO:0045881">
    <property type="term" value="P:positive regulation of sporulation resulting in formation of a cellular spore"/>
    <property type="evidence" value="ECO:0007669"/>
    <property type="project" value="TreeGrafter"/>
</dbReference>
<organism evidence="5 6">
    <name type="scientific">Candidatus Brevifilum fermentans</name>
    <dbReference type="NCBI Taxonomy" id="1986204"/>
    <lineage>
        <taxon>Bacteria</taxon>
        <taxon>Bacillati</taxon>
        <taxon>Chloroflexota</taxon>
        <taxon>Anaerolineae</taxon>
        <taxon>Anaerolineales</taxon>
        <taxon>Anaerolineaceae</taxon>
        <taxon>Candidatus Brevifilum</taxon>
    </lineage>
</organism>
<dbReference type="Gene3D" id="1.10.10.2830">
    <property type="match status" value="1"/>
</dbReference>
<dbReference type="NCBIfam" id="TIGR00180">
    <property type="entry name" value="parB_part"/>
    <property type="match status" value="1"/>
</dbReference>
<dbReference type="FunFam" id="1.10.10.2830:FF:000001">
    <property type="entry name" value="Chromosome partitioning protein ParB"/>
    <property type="match status" value="1"/>
</dbReference>
<dbReference type="SMART" id="SM00470">
    <property type="entry name" value="ParB"/>
    <property type="match status" value="1"/>
</dbReference>
<dbReference type="GO" id="GO:0003677">
    <property type="term" value="F:DNA binding"/>
    <property type="evidence" value="ECO:0007669"/>
    <property type="project" value="UniProtKB-KW"/>
</dbReference>